<reference evidence="2" key="1">
    <citation type="submission" date="2017-02" db="UniProtKB">
        <authorList>
            <consortium name="WormBaseParasite"/>
        </authorList>
    </citation>
    <scope>IDENTIFICATION</scope>
</reference>
<dbReference type="WBParaSite" id="SPAL_0000823400.1">
    <property type="protein sequence ID" value="SPAL_0000823400.1"/>
    <property type="gene ID" value="SPAL_0000823400"/>
</dbReference>
<evidence type="ECO:0000313" key="2">
    <source>
        <dbReference type="WBParaSite" id="SPAL_0000823400.1"/>
    </source>
</evidence>
<name>A0A0N5BQS2_STREA</name>
<accession>A0A0N5BQS2</accession>
<sequence length="82" mass="9893">MFYYWNYDLTKDNKKVTSIGVCGVLNFFKEYVMEIHRNIKLLSEFMYRNISVFGIYGCGKVSNQFIEMKIYITQNYLKIQFT</sequence>
<organism evidence="1 2">
    <name type="scientific">Strongyloides papillosus</name>
    <name type="common">Intestinal threadworm</name>
    <dbReference type="NCBI Taxonomy" id="174720"/>
    <lineage>
        <taxon>Eukaryota</taxon>
        <taxon>Metazoa</taxon>
        <taxon>Ecdysozoa</taxon>
        <taxon>Nematoda</taxon>
        <taxon>Chromadorea</taxon>
        <taxon>Rhabditida</taxon>
        <taxon>Tylenchina</taxon>
        <taxon>Panagrolaimomorpha</taxon>
        <taxon>Strongyloidoidea</taxon>
        <taxon>Strongyloididae</taxon>
        <taxon>Strongyloides</taxon>
    </lineage>
</organism>
<evidence type="ECO:0000313" key="1">
    <source>
        <dbReference type="Proteomes" id="UP000046392"/>
    </source>
</evidence>
<proteinExistence type="predicted"/>
<dbReference type="AlphaFoldDB" id="A0A0N5BQS2"/>
<dbReference type="Proteomes" id="UP000046392">
    <property type="component" value="Unplaced"/>
</dbReference>
<protein>
    <submittedName>
        <fullName evidence="2">Uncharacterized protein</fullName>
    </submittedName>
</protein>
<keyword evidence="1" id="KW-1185">Reference proteome</keyword>